<gene>
    <name evidence="1" type="ORF">NCTC10289_01272</name>
</gene>
<accession>A0A376CXQ5</accession>
<proteinExistence type="predicted"/>
<evidence type="ECO:0008006" key="3">
    <source>
        <dbReference type="Google" id="ProtNLM"/>
    </source>
</evidence>
<name>A0A376CXQ5_9CORY</name>
<sequence length="131" mass="14126">MHEISDVERAVNLRVAGVSYADIADRLGVDVIEAEDMVAGYLSAMSSESPDIRIRLELSRLDSLLKAIWKQAARGDSTAVGQALKITGQRATLLSKLGDNPLESGVSTELDGSVSEEMARLWKPADLKQGE</sequence>
<dbReference type="EMBL" id="UFXP01000001">
    <property type="protein sequence ID" value="STC77478.1"/>
    <property type="molecule type" value="Genomic_DNA"/>
</dbReference>
<evidence type="ECO:0000313" key="2">
    <source>
        <dbReference type="Proteomes" id="UP000254287"/>
    </source>
</evidence>
<dbReference type="AlphaFoldDB" id="A0A376CXQ5"/>
<dbReference type="Proteomes" id="UP000254287">
    <property type="component" value="Unassembled WGS sequence"/>
</dbReference>
<reference evidence="1 2" key="1">
    <citation type="submission" date="2018-06" db="EMBL/GenBank/DDBJ databases">
        <authorList>
            <consortium name="Pathogen Informatics"/>
            <person name="Doyle S."/>
        </authorList>
    </citation>
    <scope>NUCLEOTIDE SEQUENCE [LARGE SCALE GENOMIC DNA]</scope>
    <source>
        <strain evidence="1 2">NCTC10289</strain>
    </source>
</reference>
<protein>
    <recommendedName>
        <fullName evidence="3">DNA-binding protein</fullName>
    </recommendedName>
</protein>
<dbReference type="RefSeq" id="WP_147279331.1">
    <property type="nucleotide sequence ID" value="NZ_CP069533.1"/>
</dbReference>
<evidence type="ECO:0000313" key="1">
    <source>
        <dbReference type="EMBL" id="STC77478.1"/>
    </source>
</evidence>
<organism evidence="1 2">
    <name type="scientific">Corynebacterium minutissimum</name>
    <dbReference type="NCBI Taxonomy" id="38301"/>
    <lineage>
        <taxon>Bacteria</taxon>
        <taxon>Bacillati</taxon>
        <taxon>Actinomycetota</taxon>
        <taxon>Actinomycetes</taxon>
        <taxon>Mycobacteriales</taxon>
        <taxon>Corynebacteriaceae</taxon>
        <taxon>Corynebacterium</taxon>
    </lineage>
</organism>